<dbReference type="EMBL" id="CAJOBB010000402">
    <property type="protein sequence ID" value="CAF3671742.1"/>
    <property type="molecule type" value="Genomic_DNA"/>
</dbReference>
<dbReference type="Proteomes" id="UP000663860">
    <property type="component" value="Unassembled WGS sequence"/>
</dbReference>
<name>A0A814Q1C3_9BILA</name>
<accession>A0A814Q1C3</accession>
<protein>
    <submittedName>
        <fullName evidence="2">Uncharacterized protein</fullName>
    </submittedName>
</protein>
<proteinExistence type="predicted"/>
<dbReference type="Proteomes" id="UP000663868">
    <property type="component" value="Unassembled WGS sequence"/>
</dbReference>
<feature type="transmembrane region" description="Helical" evidence="1">
    <location>
        <begin position="75"/>
        <end position="95"/>
    </location>
</feature>
<evidence type="ECO:0000313" key="4">
    <source>
        <dbReference type="Proteomes" id="UP000663860"/>
    </source>
</evidence>
<organism evidence="2 4">
    <name type="scientific">Adineta steineri</name>
    <dbReference type="NCBI Taxonomy" id="433720"/>
    <lineage>
        <taxon>Eukaryota</taxon>
        <taxon>Metazoa</taxon>
        <taxon>Spiralia</taxon>
        <taxon>Gnathifera</taxon>
        <taxon>Rotifera</taxon>
        <taxon>Eurotatoria</taxon>
        <taxon>Bdelloidea</taxon>
        <taxon>Adinetida</taxon>
        <taxon>Adinetidae</taxon>
        <taxon>Adineta</taxon>
    </lineage>
</organism>
<dbReference type="Gene3D" id="1.20.140.150">
    <property type="match status" value="1"/>
</dbReference>
<keyword evidence="1" id="KW-0812">Transmembrane</keyword>
<keyword evidence="1" id="KW-1133">Transmembrane helix</keyword>
<gene>
    <name evidence="2" type="ORF">IZO911_LOCUS23750</name>
    <name evidence="3" type="ORF">KXQ929_LOCUS9037</name>
</gene>
<evidence type="ECO:0000256" key="1">
    <source>
        <dbReference type="SAM" id="Phobius"/>
    </source>
</evidence>
<feature type="transmembrane region" description="Helical" evidence="1">
    <location>
        <begin position="9"/>
        <end position="33"/>
    </location>
</feature>
<dbReference type="AlphaFoldDB" id="A0A814Q1C3"/>
<keyword evidence="1" id="KW-0472">Membrane</keyword>
<reference evidence="2" key="1">
    <citation type="submission" date="2021-02" db="EMBL/GenBank/DDBJ databases">
        <authorList>
            <person name="Nowell W R."/>
        </authorList>
    </citation>
    <scope>NUCLEOTIDE SEQUENCE</scope>
</reference>
<evidence type="ECO:0000313" key="3">
    <source>
        <dbReference type="EMBL" id="CAF3671742.1"/>
    </source>
</evidence>
<feature type="transmembrane region" description="Helical" evidence="1">
    <location>
        <begin position="142"/>
        <end position="166"/>
    </location>
</feature>
<comment type="caution">
    <text evidence="2">The sequence shown here is derived from an EMBL/GenBank/DDBJ whole genome shotgun (WGS) entry which is preliminary data.</text>
</comment>
<evidence type="ECO:0000313" key="2">
    <source>
        <dbReference type="EMBL" id="CAF1113933.1"/>
    </source>
</evidence>
<dbReference type="EMBL" id="CAJNOE010000278">
    <property type="protein sequence ID" value="CAF1113933.1"/>
    <property type="molecule type" value="Genomic_DNA"/>
</dbReference>
<sequence>MALQSSKTVYIACGILIVVSVLYITANAVPIWATRSVGSGTTTVGLWKLCVKIEGTSECVGDGSKVDDKTMATRAFITICCILAPLSAISILSIILVNENLKKRMSLLAKVLAIASAISGIIGVGLGISMVVDIIKISNATMGVSCILAIVAVALNLVGAVITFLIK</sequence>
<feature type="transmembrane region" description="Helical" evidence="1">
    <location>
        <begin position="107"/>
        <end position="130"/>
    </location>
</feature>